<reference evidence="7 8" key="1">
    <citation type="submission" date="2018-01" db="EMBL/GenBank/DDBJ databases">
        <title>Superficieibacter electus gen. nov., sp. nov., an extended-spectrum beta-lactamase possessing member of the Enterobacteriaceae family, isolated from intensive care unit surfaces.</title>
        <authorList>
            <person name="Potter R.F."/>
            <person name="D'Souza A.W."/>
        </authorList>
    </citation>
    <scope>NUCLEOTIDE SEQUENCE [LARGE SCALE GENOMIC DNA]</scope>
    <source>
        <strain evidence="6 8">BP-1</strain>
        <strain evidence="5 7">BP-2</strain>
    </source>
</reference>
<organism evidence="6 8">
    <name type="scientific">Superficieibacter electus</name>
    <dbReference type="NCBI Taxonomy" id="2022662"/>
    <lineage>
        <taxon>Bacteria</taxon>
        <taxon>Pseudomonadati</taxon>
        <taxon>Pseudomonadota</taxon>
        <taxon>Gammaproteobacteria</taxon>
        <taxon>Enterobacterales</taxon>
        <taxon>Enterobacteriaceae</taxon>
        <taxon>Superficieibacter</taxon>
    </lineage>
</organism>
<evidence type="ECO:0000259" key="4">
    <source>
        <dbReference type="Pfam" id="PF00171"/>
    </source>
</evidence>
<evidence type="ECO:0000313" key="5">
    <source>
        <dbReference type="EMBL" id="POP47104.1"/>
    </source>
</evidence>
<dbReference type="SUPFAM" id="SSF53720">
    <property type="entry name" value="ALDH-like"/>
    <property type="match status" value="1"/>
</dbReference>
<dbReference type="PROSITE" id="PS00070">
    <property type="entry name" value="ALDEHYDE_DEHYDR_CYS"/>
    <property type="match status" value="1"/>
</dbReference>
<dbReference type="FunFam" id="3.40.309.10:FF:000010">
    <property type="entry name" value="Gamma-aminobutyraldehyde dehydrogenase"/>
    <property type="match status" value="1"/>
</dbReference>
<proteinExistence type="inferred from homology"/>
<dbReference type="GO" id="GO:0004777">
    <property type="term" value="F:succinate-semialdehyde dehydrogenase (NAD+) activity"/>
    <property type="evidence" value="ECO:0007669"/>
    <property type="project" value="TreeGrafter"/>
</dbReference>
<dbReference type="PANTHER" id="PTHR43217:SF1">
    <property type="entry name" value="SUCCINATE SEMIALDEHYDE DEHYDROGENASE [NAD(P)+] SAD"/>
    <property type="match status" value="1"/>
</dbReference>
<dbReference type="OrthoDB" id="9812625at2"/>
<gene>
    <name evidence="6" type="ORF">CHU32_03955</name>
    <name evidence="5" type="ORF">CHU33_02405</name>
</gene>
<protein>
    <submittedName>
        <fullName evidence="6">Succinate-semialdehyde dehydrogenase</fullName>
    </submittedName>
</protein>
<dbReference type="InterPro" id="IPR016163">
    <property type="entry name" value="Ald_DH_C"/>
</dbReference>
<dbReference type="CDD" id="cd07100">
    <property type="entry name" value="ALDH_SSADH1_GabD1"/>
    <property type="match status" value="1"/>
</dbReference>
<dbReference type="Proteomes" id="UP000247005">
    <property type="component" value="Unassembled WGS sequence"/>
</dbReference>
<dbReference type="InterPro" id="IPR016160">
    <property type="entry name" value="Ald_DH_CS_CYS"/>
</dbReference>
<comment type="similarity">
    <text evidence="1">Belongs to the aldehyde dehydrogenase family.</text>
</comment>
<dbReference type="InterPro" id="IPR015590">
    <property type="entry name" value="Aldehyde_DH_dom"/>
</dbReference>
<dbReference type="GO" id="GO:0009447">
    <property type="term" value="P:putrescine catabolic process"/>
    <property type="evidence" value="ECO:0007669"/>
    <property type="project" value="UniProtKB-ARBA"/>
</dbReference>
<evidence type="ECO:0000313" key="6">
    <source>
        <dbReference type="EMBL" id="POP49950.1"/>
    </source>
</evidence>
<dbReference type="Pfam" id="PF00171">
    <property type="entry name" value="Aldedh"/>
    <property type="match status" value="1"/>
</dbReference>
<feature type="domain" description="Aldehyde dehydrogenase" evidence="4">
    <location>
        <begin position="8"/>
        <end position="455"/>
    </location>
</feature>
<dbReference type="NCBIfam" id="NF010575">
    <property type="entry name" value="PRK13968.1"/>
    <property type="match status" value="1"/>
</dbReference>
<evidence type="ECO:0000256" key="2">
    <source>
        <dbReference type="ARBA" id="ARBA00022857"/>
    </source>
</evidence>
<evidence type="ECO:0000313" key="7">
    <source>
        <dbReference type="Proteomes" id="UP000237073"/>
    </source>
</evidence>
<dbReference type="InterPro" id="IPR047110">
    <property type="entry name" value="GABD/Sad-like"/>
</dbReference>
<sequence>MTLPENEAVSINPATGQMISSLPWAPAQEVGDAIARSAKGYLQWRHCSVYDRAAKLRALGNVLRKHCEKMAQMICCEMGKPILQARAEVAKSADLCDWYAEHGPAMLAAEATQVTSQAVIEYRPLGPVLAIMPWNFPLWQVMRGAVPILLAGNSYLLKHAPNVLGCAALIMEMFNEADFPPGVFGWVNATNEGVSQAINDPRIAAVTVTGSVRAGSAIGAQAGAALKKCVLELGGSDPFIVLNDADLDLAVRAAVAGRYQNTGQVCAAAKRFIVESGVAQQFTDRFVAAVRQLKMGDPMVEHNDLGPMARADLRDELHQQVLKTLQQGAIVLLGGEKVAGKGNYYPATVLGNVTPSMTAFREELFGPVAAITVAQDAAQALALANDSEFGLSATVITASEENAHYFAEHLECGGVFINGFSASDARVAFGGVKKSGVGRELSRFGLHEFCNIQTVWKDRR</sequence>
<keyword evidence="7" id="KW-1185">Reference proteome</keyword>
<dbReference type="InterPro" id="IPR016161">
    <property type="entry name" value="Ald_DH/histidinol_DH"/>
</dbReference>
<evidence type="ECO:0000313" key="8">
    <source>
        <dbReference type="Proteomes" id="UP000247005"/>
    </source>
</evidence>
<dbReference type="GO" id="GO:0004030">
    <property type="term" value="F:aldehyde dehydrogenase [NAD(P)+] activity"/>
    <property type="evidence" value="ECO:0007669"/>
    <property type="project" value="InterPro"/>
</dbReference>
<dbReference type="AlphaFoldDB" id="A0A2P5GTR3"/>
<accession>A0A2P5GTR3</accession>
<dbReference type="InterPro" id="IPR044148">
    <property type="entry name" value="ALDH_GabD1-like"/>
</dbReference>
<name>A0A2P5GTR3_9ENTR</name>
<dbReference type="EMBL" id="PQGD01000003">
    <property type="protein sequence ID" value="POP49950.1"/>
    <property type="molecule type" value="Genomic_DNA"/>
</dbReference>
<keyword evidence="3" id="KW-0560">Oxidoreductase</keyword>
<evidence type="ECO:0000256" key="1">
    <source>
        <dbReference type="ARBA" id="ARBA00009986"/>
    </source>
</evidence>
<dbReference type="EMBL" id="PQGE01000002">
    <property type="protein sequence ID" value="POP47104.1"/>
    <property type="molecule type" value="Genomic_DNA"/>
</dbReference>
<dbReference type="Gene3D" id="3.40.605.10">
    <property type="entry name" value="Aldehyde Dehydrogenase, Chain A, domain 1"/>
    <property type="match status" value="1"/>
</dbReference>
<dbReference type="RefSeq" id="WP_103674498.1">
    <property type="nucleotide sequence ID" value="NZ_PQGD01000003.1"/>
</dbReference>
<dbReference type="FunFam" id="3.40.605.10:FF:000012">
    <property type="entry name" value="NAD-dependent succinate-semialdehyde dehydrogenase"/>
    <property type="match status" value="1"/>
</dbReference>
<evidence type="ECO:0000256" key="3">
    <source>
        <dbReference type="ARBA" id="ARBA00023002"/>
    </source>
</evidence>
<dbReference type="PANTHER" id="PTHR43217">
    <property type="entry name" value="SUCCINATE SEMIALDEHYDE DEHYDROGENASE [NAD(P)+] SAD"/>
    <property type="match status" value="1"/>
</dbReference>
<dbReference type="Proteomes" id="UP000237073">
    <property type="component" value="Unassembled WGS sequence"/>
</dbReference>
<dbReference type="InterPro" id="IPR016162">
    <property type="entry name" value="Ald_DH_N"/>
</dbReference>
<comment type="caution">
    <text evidence="6">The sequence shown here is derived from an EMBL/GenBank/DDBJ whole genome shotgun (WGS) entry which is preliminary data.</text>
</comment>
<keyword evidence="2" id="KW-0521">NADP</keyword>
<dbReference type="Gene3D" id="3.40.309.10">
    <property type="entry name" value="Aldehyde Dehydrogenase, Chain A, domain 2"/>
    <property type="match status" value="1"/>
</dbReference>